<feature type="region of interest" description="Disordered" evidence="1">
    <location>
        <begin position="152"/>
        <end position="184"/>
    </location>
</feature>
<proteinExistence type="predicted"/>
<protein>
    <submittedName>
        <fullName evidence="2">Uncharacterized protein</fullName>
    </submittedName>
</protein>
<evidence type="ECO:0000313" key="3">
    <source>
        <dbReference type="Proteomes" id="UP000292082"/>
    </source>
</evidence>
<dbReference type="AlphaFoldDB" id="A0A4Q9Q6E1"/>
<sequence>MAEKSKGRGRSMQSMRPANGNPPRSPIAELSAAASLALSIPGRSVNTSRSLLLLLLPLPHILLHRRLILRSVFSLLRSRVTSPITCSHRARLLIAPNSPSLRTSTCPDAMHSMMPLLTAPHSIHIDLLCVYPLPLCHPPLALSEQLVRWPREQSSSPRQAKSHRAPRFHVSVRGAASERLSAER</sequence>
<feature type="region of interest" description="Disordered" evidence="1">
    <location>
        <begin position="1"/>
        <end position="26"/>
    </location>
</feature>
<name>A0A4Q9Q6E1_9APHY</name>
<gene>
    <name evidence="2" type="ORF">BD310DRAFT_917401</name>
</gene>
<organism evidence="2 3">
    <name type="scientific">Dichomitus squalens</name>
    <dbReference type="NCBI Taxonomy" id="114155"/>
    <lineage>
        <taxon>Eukaryota</taxon>
        <taxon>Fungi</taxon>
        <taxon>Dikarya</taxon>
        <taxon>Basidiomycota</taxon>
        <taxon>Agaricomycotina</taxon>
        <taxon>Agaricomycetes</taxon>
        <taxon>Polyporales</taxon>
        <taxon>Polyporaceae</taxon>
        <taxon>Dichomitus</taxon>
    </lineage>
</organism>
<accession>A0A4Q9Q6E1</accession>
<dbReference type="Proteomes" id="UP000292082">
    <property type="component" value="Unassembled WGS sequence"/>
</dbReference>
<evidence type="ECO:0000313" key="2">
    <source>
        <dbReference type="EMBL" id="TBU62909.1"/>
    </source>
</evidence>
<dbReference type="EMBL" id="ML145091">
    <property type="protein sequence ID" value="TBU62909.1"/>
    <property type="molecule type" value="Genomic_DNA"/>
</dbReference>
<evidence type="ECO:0000256" key="1">
    <source>
        <dbReference type="SAM" id="MobiDB-lite"/>
    </source>
</evidence>
<keyword evidence="3" id="KW-1185">Reference proteome</keyword>
<reference evidence="2 3" key="1">
    <citation type="submission" date="2019-01" db="EMBL/GenBank/DDBJ databases">
        <title>Draft genome sequences of three monokaryotic isolates of the white-rot basidiomycete fungus Dichomitus squalens.</title>
        <authorList>
            <consortium name="DOE Joint Genome Institute"/>
            <person name="Lopez S.C."/>
            <person name="Andreopoulos B."/>
            <person name="Pangilinan J."/>
            <person name="Lipzen A."/>
            <person name="Riley R."/>
            <person name="Ahrendt S."/>
            <person name="Ng V."/>
            <person name="Barry K."/>
            <person name="Daum C."/>
            <person name="Grigoriev I.V."/>
            <person name="Hilden K.S."/>
            <person name="Makela M.R."/>
            <person name="de Vries R.P."/>
        </authorList>
    </citation>
    <scope>NUCLEOTIDE SEQUENCE [LARGE SCALE GENOMIC DNA]</scope>
    <source>
        <strain evidence="2 3">CBS 464.89</strain>
    </source>
</reference>